<accession>A0A072TQ01</accession>
<reference evidence="1 3" key="1">
    <citation type="journal article" date="2011" name="Nature">
        <title>The Medicago genome provides insight into the evolution of rhizobial symbioses.</title>
        <authorList>
            <person name="Young N.D."/>
            <person name="Debelle F."/>
            <person name="Oldroyd G.E."/>
            <person name="Geurts R."/>
            <person name="Cannon S.B."/>
            <person name="Udvardi M.K."/>
            <person name="Benedito V.A."/>
            <person name="Mayer K.F."/>
            <person name="Gouzy J."/>
            <person name="Schoof H."/>
            <person name="Van de Peer Y."/>
            <person name="Proost S."/>
            <person name="Cook D.R."/>
            <person name="Meyers B.C."/>
            <person name="Spannagl M."/>
            <person name="Cheung F."/>
            <person name="De Mita S."/>
            <person name="Krishnakumar V."/>
            <person name="Gundlach H."/>
            <person name="Zhou S."/>
            <person name="Mudge J."/>
            <person name="Bharti A.K."/>
            <person name="Murray J.D."/>
            <person name="Naoumkina M.A."/>
            <person name="Rosen B."/>
            <person name="Silverstein K.A."/>
            <person name="Tang H."/>
            <person name="Rombauts S."/>
            <person name="Zhao P.X."/>
            <person name="Zhou P."/>
            <person name="Barbe V."/>
            <person name="Bardou P."/>
            <person name="Bechner M."/>
            <person name="Bellec A."/>
            <person name="Berger A."/>
            <person name="Berges H."/>
            <person name="Bidwell S."/>
            <person name="Bisseling T."/>
            <person name="Choisne N."/>
            <person name="Couloux A."/>
            <person name="Denny R."/>
            <person name="Deshpande S."/>
            <person name="Dai X."/>
            <person name="Doyle J.J."/>
            <person name="Dudez A.M."/>
            <person name="Farmer A.D."/>
            <person name="Fouteau S."/>
            <person name="Franken C."/>
            <person name="Gibelin C."/>
            <person name="Gish J."/>
            <person name="Goldstein S."/>
            <person name="Gonzalez A.J."/>
            <person name="Green P.J."/>
            <person name="Hallab A."/>
            <person name="Hartog M."/>
            <person name="Hua A."/>
            <person name="Humphray S.J."/>
            <person name="Jeong D.H."/>
            <person name="Jing Y."/>
            <person name="Jocker A."/>
            <person name="Kenton S.M."/>
            <person name="Kim D.J."/>
            <person name="Klee K."/>
            <person name="Lai H."/>
            <person name="Lang C."/>
            <person name="Lin S."/>
            <person name="Macmil S.L."/>
            <person name="Magdelenat G."/>
            <person name="Matthews L."/>
            <person name="McCorrison J."/>
            <person name="Monaghan E.L."/>
            <person name="Mun J.H."/>
            <person name="Najar F.Z."/>
            <person name="Nicholson C."/>
            <person name="Noirot C."/>
            <person name="O'Bleness M."/>
            <person name="Paule C.R."/>
            <person name="Poulain J."/>
            <person name="Prion F."/>
            <person name="Qin B."/>
            <person name="Qu C."/>
            <person name="Retzel E.F."/>
            <person name="Riddle C."/>
            <person name="Sallet E."/>
            <person name="Samain S."/>
            <person name="Samson N."/>
            <person name="Sanders I."/>
            <person name="Saurat O."/>
            <person name="Scarpelli C."/>
            <person name="Schiex T."/>
            <person name="Segurens B."/>
            <person name="Severin A.J."/>
            <person name="Sherrier D.J."/>
            <person name="Shi R."/>
            <person name="Sims S."/>
            <person name="Singer S.R."/>
            <person name="Sinharoy S."/>
            <person name="Sterck L."/>
            <person name="Viollet A."/>
            <person name="Wang B.B."/>
            <person name="Wang K."/>
            <person name="Wang M."/>
            <person name="Wang X."/>
            <person name="Warfsmann J."/>
            <person name="Weissenbach J."/>
            <person name="White D.D."/>
            <person name="White J.D."/>
            <person name="Wiley G.B."/>
            <person name="Wincker P."/>
            <person name="Xing Y."/>
            <person name="Yang L."/>
            <person name="Yao Z."/>
            <person name="Ying F."/>
            <person name="Zhai J."/>
            <person name="Zhou L."/>
            <person name="Zuber A."/>
            <person name="Denarie J."/>
            <person name="Dixon R.A."/>
            <person name="May G.D."/>
            <person name="Schwartz D.C."/>
            <person name="Rogers J."/>
            <person name="Quetier F."/>
            <person name="Town C.D."/>
            <person name="Roe B.A."/>
        </authorList>
    </citation>
    <scope>NUCLEOTIDE SEQUENCE [LARGE SCALE GENOMIC DNA]</scope>
    <source>
        <strain evidence="1">A17</strain>
        <strain evidence="2 3">cv. Jemalong A17</strain>
    </source>
</reference>
<evidence type="ECO:0000313" key="1">
    <source>
        <dbReference type="EMBL" id="KEH19594.1"/>
    </source>
</evidence>
<dbReference type="EMBL" id="CM001224">
    <property type="protein sequence ID" value="KEH19594.1"/>
    <property type="molecule type" value="Genomic_DNA"/>
</dbReference>
<keyword evidence="3" id="KW-1185">Reference proteome</keyword>
<dbReference type="EnsemblPlants" id="KEH19594">
    <property type="protein sequence ID" value="KEH19594"/>
    <property type="gene ID" value="MTR_8g464510"/>
</dbReference>
<proteinExistence type="predicted"/>
<dbReference type="Proteomes" id="UP000002051">
    <property type="component" value="Chromosome 8"/>
</dbReference>
<reference evidence="1 3" key="2">
    <citation type="journal article" date="2014" name="BMC Genomics">
        <title>An improved genome release (version Mt4.0) for the model legume Medicago truncatula.</title>
        <authorList>
            <person name="Tang H."/>
            <person name="Krishnakumar V."/>
            <person name="Bidwell S."/>
            <person name="Rosen B."/>
            <person name="Chan A."/>
            <person name="Zhou S."/>
            <person name="Gentzbittel L."/>
            <person name="Childs K.L."/>
            <person name="Yandell M."/>
            <person name="Gundlach H."/>
            <person name="Mayer K.F."/>
            <person name="Schwartz D.C."/>
            <person name="Town C.D."/>
        </authorList>
    </citation>
    <scope>GENOME REANNOTATION</scope>
    <source>
        <strain evidence="1">A17</strain>
        <strain evidence="2 3">cv. Jemalong A17</strain>
    </source>
</reference>
<sequence length="108" mass="12597">MRRTKSLGEFIPEIERYLHKKKREARNNIVMVERTLKEYATPYTEEPEAIIVYLTVEGNNFEIKPALLNFVQQNQFSGSPTEDPNLHISSFLRLSVTPRFSNIKISNI</sequence>
<gene>
    <name evidence="1" type="ordered locus">MTR_8g464510</name>
</gene>
<evidence type="ECO:0000313" key="2">
    <source>
        <dbReference type="EnsemblPlants" id="KEH19594"/>
    </source>
</evidence>
<name>A0A072TQ01_MEDTR</name>
<evidence type="ECO:0000313" key="3">
    <source>
        <dbReference type="Proteomes" id="UP000002051"/>
    </source>
</evidence>
<dbReference type="AlphaFoldDB" id="A0A072TQ01"/>
<dbReference type="HOGENOM" id="CLU_160942_0_0_1"/>
<organism evidence="1 3">
    <name type="scientific">Medicago truncatula</name>
    <name type="common">Barrel medic</name>
    <name type="synonym">Medicago tribuloides</name>
    <dbReference type="NCBI Taxonomy" id="3880"/>
    <lineage>
        <taxon>Eukaryota</taxon>
        <taxon>Viridiplantae</taxon>
        <taxon>Streptophyta</taxon>
        <taxon>Embryophyta</taxon>
        <taxon>Tracheophyta</taxon>
        <taxon>Spermatophyta</taxon>
        <taxon>Magnoliopsida</taxon>
        <taxon>eudicotyledons</taxon>
        <taxon>Gunneridae</taxon>
        <taxon>Pentapetalae</taxon>
        <taxon>rosids</taxon>
        <taxon>fabids</taxon>
        <taxon>Fabales</taxon>
        <taxon>Fabaceae</taxon>
        <taxon>Papilionoideae</taxon>
        <taxon>50 kb inversion clade</taxon>
        <taxon>NPAAA clade</taxon>
        <taxon>Hologalegina</taxon>
        <taxon>IRL clade</taxon>
        <taxon>Trifolieae</taxon>
        <taxon>Medicago</taxon>
    </lineage>
</organism>
<reference evidence="2" key="3">
    <citation type="submission" date="2015-04" db="UniProtKB">
        <authorList>
            <consortium name="EnsemblPlants"/>
        </authorList>
    </citation>
    <scope>IDENTIFICATION</scope>
    <source>
        <strain evidence="2">cv. Jemalong A17</strain>
    </source>
</reference>
<protein>
    <submittedName>
        <fullName evidence="1 2">Uncharacterized protein</fullName>
    </submittedName>
</protein>